<reference evidence="5 6" key="1">
    <citation type="submission" date="2019-03" db="EMBL/GenBank/DDBJ databases">
        <title>Genomic Encyclopedia of Archaeal and Bacterial Type Strains, Phase II (KMG-II): from individual species to whole genera.</title>
        <authorList>
            <person name="Goeker M."/>
        </authorList>
    </citation>
    <scope>NUCLEOTIDE SEQUENCE [LARGE SCALE GENOMIC DNA]</scope>
    <source>
        <strain evidence="5 6">DSM 15388</strain>
    </source>
</reference>
<evidence type="ECO:0000313" key="6">
    <source>
        <dbReference type="Proteomes" id="UP000295793"/>
    </source>
</evidence>
<dbReference type="InterPro" id="IPR017871">
    <property type="entry name" value="ABC_transporter-like_CS"/>
</dbReference>
<dbReference type="InterPro" id="IPR039421">
    <property type="entry name" value="Type_1_exporter"/>
</dbReference>
<dbReference type="InterPro" id="IPR003439">
    <property type="entry name" value="ABC_transporter-like_ATP-bd"/>
</dbReference>
<dbReference type="EMBL" id="SLZR01000008">
    <property type="protein sequence ID" value="TCS40802.1"/>
    <property type="molecule type" value="Genomic_DNA"/>
</dbReference>
<keyword evidence="3" id="KW-0472">Membrane</keyword>
<sequence>MSQNVTLNRAISLILAICQLGSGIILLALSAWFIAACAVAGHAGVLAGFNYIIPAAVIRFLAIVRIFSSYFEKYAGHLSLLADLKDIRYRLLSSNFSASNYVDAEQTARVLQEDSERFSGRWSGIHNPFISAAAGIAGVSLVFVMLIPAVIGYWLVLLSVLAALAGLFAVVNLKAEHNLDEQYRVYYQAQHQWLSVSSLWHLREDWLNGEQVAKAADNVFKARQRQLLLISITETTMIALGFIWPLWLASSVMTMTEPSALWAIPLVLSVSVRDWFGPVLNSTEQRAKMQRSAEKIAEFSRPASFSLPKPVNEAALSVVLDNFRWQRGENTGQPASFQIHGSGSYLLTAPSGFGKSSLFDALSGELDYSGSAEVSGLPLQQLSQAERCAYLFYGEQFSHIFSDTLAQNLIMAADNTPDSEQLYNALIWAGLPGWANETTLRGWLGPEGKPVSGGEKKRIMLARAYLSDKPVWLLDEPFEGLDEKTAELLASRLNEMAKTKLLLIASHLTPKNLRITNTIRLND</sequence>
<dbReference type="SUPFAM" id="SSF52540">
    <property type="entry name" value="P-loop containing nucleoside triphosphate hydrolases"/>
    <property type="match status" value="1"/>
</dbReference>
<dbReference type="PROSITE" id="PS00211">
    <property type="entry name" value="ABC_TRANSPORTER_1"/>
    <property type="match status" value="1"/>
</dbReference>
<keyword evidence="3" id="KW-1133">Transmembrane helix</keyword>
<keyword evidence="3" id="KW-0812">Transmembrane</keyword>
<dbReference type="InterPro" id="IPR003593">
    <property type="entry name" value="AAA+_ATPase"/>
</dbReference>
<dbReference type="SMART" id="SM00382">
    <property type="entry name" value="AAA"/>
    <property type="match status" value="1"/>
</dbReference>
<feature type="transmembrane region" description="Helical" evidence="3">
    <location>
        <begin position="129"/>
        <end position="147"/>
    </location>
</feature>
<keyword evidence="1" id="KW-0547">Nucleotide-binding</keyword>
<evidence type="ECO:0000313" key="5">
    <source>
        <dbReference type="EMBL" id="TCS40802.1"/>
    </source>
</evidence>
<protein>
    <submittedName>
        <fullName evidence="5">ATP-binding cassette subfamily C protein CydC</fullName>
    </submittedName>
</protein>
<feature type="domain" description="ABC transporter" evidence="4">
    <location>
        <begin position="311"/>
        <end position="521"/>
    </location>
</feature>
<dbReference type="InterPro" id="IPR027417">
    <property type="entry name" value="P-loop_NTPase"/>
</dbReference>
<dbReference type="Gene3D" id="3.40.50.300">
    <property type="entry name" value="P-loop containing nucleotide triphosphate hydrolases"/>
    <property type="match status" value="1"/>
</dbReference>
<feature type="transmembrane region" description="Helical" evidence="3">
    <location>
        <begin position="51"/>
        <end position="71"/>
    </location>
</feature>
<organism evidence="5 6">
    <name type="scientific">Reinekea marinisedimentorum</name>
    <dbReference type="NCBI Taxonomy" id="230495"/>
    <lineage>
        <taxon>Bacteria</taxon>
        <taxon>Pseudomonadati</taxon>
        <taxon>Pseudomonadota</taxon>
        <taxon>Gammaproteobacteria</taxon>
        <taxon>Oceanospirillales</taxon>
        <taxon>Saccharospirillaceae</taxon>
        <taxon>Reinekea</taxon>
    </lineage>
</organism>
<feature type="transmembrane region" description="Helical" evidence="3">
    <location>
        <begin position="12"/>
        <end position="45"/>
    </location>
</feature>
<keyword evidence="6" id="KW-1185">Reference proteome</keyword>
<dbReference type="RefSeq" id="WP_132701769.1">
    <property type="nucleotide sequence ID" value="NZ_SLZR01000008.1"/>
</dbReference>
<accession>A0A4R3I6J9</accession>
<proteinExistence type="predicted"/>
<dbReference type="PROSITE" id="PS50893">
    <property type="entry name" value="ABC_TRANSPORTER_2"/>
    <property type="match status" value="1"/>
</dbReference>
<dbReference type="Pfam" id="PF00005">
    <property type="entry name" value="ABC_tran"/>
    <property type="match status" value="1"/>
</dbReference>
<dbReference type="OrthoDB" id="6336411at2"/>
<dbReference type="PANTHER" id="PTHR24221">
    <property type="entry name" value="ATP-BINDING CASSETTE SUB-FAMILY B"/>
    <property type="match status" value="1"/>
</dbReference>
<dbReference type="PANTHER" id="PTHR24221:SF653">
    <property type="entry name" value="TRANSPORT ATP-BINDING PROTEIN CYDC"/>
    <property type="match status" value="1"/>
</dbReference>
<gene>
    <name evidence="5" type="ORF">BCF53_108169</name>
</gene>
<evidence type="ECO:0000256" key="3">
    <source>
        <dbReference type="SAM" id="Phobius"/>
    </source>
</evidence>
<evidence type="ECO:0000259" key="4">
    <source>
        <dbReference type="PROSITE" id="PS50893"/>
    </source>
</evidence>
<evidence type="ECO:0000256" key="2">
    <source>
        <dbReference type="ARBA" id="ARBA00022840"/>
    </source>
</evidence>
<dbReference type="AlphaFoldDB" id="A0A4R3I6J9"/>
<feature type="transmembrane region" description="Helical" evidence="3">
    <location>
        <begin position="153"/>
        <end position="173"/>
    </location>
</feature>
<comment type="caution">
    <text evidence="5">The sequence shown here is derived from an EMBL/GenBank/DDBJ whole genome shotgun (WGS) entry which is preliminary data.</text>
</comment>
<evidence type="ECO:0000256" key="1">
    <source>
        <dbReference type="ARBA" id="ARBA00022741"/>
    </source>
</evidence>
<dbReference type="GO" id="GO:0016887">
    <property type="term" value="F:ATP hydrolysis activity"/>
    <property type="evidence" value="ECO:0007669"/>
    <property type="project" value="InterPro"/>
</dbReference>
<keyword evidence="2 5" id="KW-0067">ATP-binding</keyword>
<dbReference type="GO" id="GO:0034040">
    <property type="term" value="F:ATPase-coupled lipid transmembrane transporter activity"/>
    <property type="evidence" value="ECO:0007669"/>
    <property type="project" value="TreeGrafter"/>
</dbReference>
<feature type="transmembrane region" description="Helical" evidence="3">
    <location>
        <begin position="227"/>
        <end position="247"/>
    </location>
</feature>
<dbReference type="GO" id="GO:0005524">
    <property type="term" value="F:ATP binding"/>
    <property type="evidence" value="ECO:0007669"/>
    <property type="project" value="UniProtKB-KW"/>
</dbReference>
<dbReference type="Proteomes" id="UP000295793">
    <property type="component" value="Unassembled WGS sequence"/>
</dbReference>
<name>A0A4R3I6J9_9GAMM</name>